<dbReference type="EMBL" id="LHXO01000074">
    <property type="protein sequence ID" value="KXA94200.1"/>
    <property type="molecule type" value="Genomic_DNA"/>
</dbReference>
<dbReference type="AlphaFoldDB" id="A0A133UJ88"/>
<gene>
    <name evidence="1" type="ORF">AKJ65_05080</name>
</gene>
<accession>A0A133UJ88</accession>
<name>A0A133UJ88_9EURY</name>
<protein>
    <submittedName>
        <fullName evidence="1">Uncharacterized protein</fullName>
    </submittedName>
</protein>
<keyword evidence="2" id="KW-1185">Reference proteome</keyword>
<evidence type="ECO:0000313" key="2">
    <source>
        <dbReference type="Proteomes" id="UP000070284"/>
    </source>
</evidence>
<comment type="caution">
    <text evidence="1">The sequence shown here is derived from an EMBL/GenBank/DDBJ whole genome shotgun (WGS) entry which is preliminary data.</text>
</comment>
<proteinExistence type="predicted"/>
<organism evidence="1 2">
    <name type="scientific">candidate division MSBL1 archaeon SCGC-AAA259E19</name>
    <dbReference type="NCBI Taxonomy" id="1698264"/>
    <lineage>
        <taxon>Archaea</taxon>
        <taxon>Methanobacteriati</taxon>
        <taxon>Methanobacteriota</taxon>
        <taxon>candidate division MSBL1</taxon>
    </lineage>
</organism>
<dbReference type="Proteomes" id="UP000070284">
    <property type="component" value="Unassembled WGS sequence"/>
</dbReference>
<reference evidence="1 2" key="1">
    <citation type="journal article" date="2016" name="Sci. Rep.">
        <title>Metabolic traits of an uncultured archaeal lineage -MSBL1- from brine pools of the Red Sea.</title>
        <authorList>
            <person name="Mwirichia R."/>
            <person name="Alam I."/>
            <person name="Rashid M."/>
            <person name="Vinu M."/>
            <person name="Ba-Alawi W."/>
            <person name="Anthony Kamau A."/>
            <person name="Kamanda Ngugi D."/>
            <person name="Goker M."/>
            <person name="Klenk H.P."/>
            <person name="Bajic V."/>
            <person name="Stingl U."/>
        </authorList>
    </citation>
    <scope>NUCLEOTIDE SEQUENCE [LARGE SCALE GENOMIC DNA]</scope>
    <source>
        <strain evidence="1">SCGC-AAA259E19</strain>
    </source>
</reference>
<evidence type="ECO:0000313" key="1">
    <source>
        <dbReference type="EMBL" id="KXA94200.1"/>
    </source>
</evidence>
<sequence length="82" mass="9483">MKSYAKFVQLPISSIEPEGWLRHYLEKQRTGLTGKLEETGFPFDTSAWASPKVGEKERQKVVALRTDRILDRWNASMWNLTG</sequence>